<sequence length="504" mass="54462">MHAKGILRYLEEEGSQAIHIYLRDGQNGWQREQEGTGRLPNQAAASHDETRSVYTGGVSEGSLATGDGTGQSRKRKATGGSSRYRQAISDISAGSTRTFAEVGATLSQAAGPGSASGAARAVNSVPTKDIEPPWHRVVHSNGALASKPARRKIQLERLQQEGARPNAGEAIAAWAARVGAIFVGSYHAAPLREYVPARDPRAEAGSPSEQPVAMEEEPAHPAETRQPVITKAQPSNVSEPPEEPAAPGEQPVVGVDQVTAAEKPPAVGEERATPDKQLPAGPAVPVATPGPDVDDLWPTRPTFDKPLEDRLREVDWEEVQQNVMDKGVHVLQGLLSPFECGQLLHALKTIHTRGGWERTLEQAMEGEAENVVHFMKGALPEPLASLRPRLYQHLLPAAQALYPALSNQPVSEGDLARKFPPSWEEYRRGMQTPDHVEPYALVLCQLEGDMDYPSQEQEAAALSAFQLQAFVMLSSKRTDFAVGGLLVQEETTEGSKVRSQHPLE</sequence>
<feature type="region of interest" description="Disordered" evidence="2">
    <location>
        <begin position="199"/>
        <end position="227"/>
    </location>
</feature>
<dbReference type="Proteomes" id="UP001489004">
    <property type="component" value="Unassembled WGS sequence"/>
</dbReference>
<organism evidence="4 5">
    <name type="scientific">[Myrmecia] bisecta</name>
    <dbReference type="NCBI Taxonomy" id="41462"/>
    <lineage>
        <taxon>Eukaryota</taxon>
        <taxon>Viridiplantae</taxon>
        <taxon>Chlorophyta</taxon>
        <taxon>core chlorophytes</taxon>
        <taxon>Trebouxiophyceae</taxon>
        <taxon>Trebouxiales</taxon>
        <taxon>Trebouxiaceae</taxon>
        <taxon>Myrmecia</taxon>
    </lineage>
</organism>
<dbReference type="InterPro" id="IPR018655">
    <property type="entry name" value="DUF2086"/>
</dbReference>
<evidence type="ECO:0000259" key="3">
    <source>
        <dbReference type="Pfam" id="PF01035"/>
    </source>
</evidence>
<evidence type="ECO:0000313" key="5">
    <source>
        <dbReference type="Proteomes" id="UP001489004"/>
    </source>
</evidence>
<feature type="compositionally biased region" description="Low complexity" evidence="2">
    <location>
        <begin position="279"/>
        <end position="291"/>
    </location>
</feature>
<dbReference type="InterPro" id="IPR036217">
    <property type="entry name" value="MethylDNA_cys_MeTrfase_DNAb"/>
</dbReference>
<gene>
    <name evidence="4" type="ORF">WJX72_001217</name>
</gene>
<proteinExistence type="predicted"/>
<keyword evidence="5" id="KW-1185">Reference proteome</keyword>
<dbReference type="EMBL" id="JALJOR010000009">
    <property type="protein sequence ID" value="KAK9811288.1"/>
    <property type="molecule type" value="Genomic_DNA"/>
</dbReference>
<dbReference type="GO" id="GO:0006281">
    <property type="term" value="P:DNA repair"/>
    <property type="evidence" value="ECO:0007669"/>
    <property type="project" value="InterPro"/>
</dbReference>
<dbReference type="GO" id="GO:0003824">
    <property type="term" value="F:catalytic activity"/>
    <property type="evidence" value="ECO:0007669"/>
    <property type="project" value="InterPro"/>
</dbReference>
<dbReference type="SUPFAM" id="SSF46767">
    <property type="entry name" value="Methylated DNA-protein cysteine methyltransferase, C-terminal domain"/>
    <property type="match status" value="1"/>
</dbReference>
<accession>A0AAW1PRN4</accession>
<feature type="region of interest" description="Disordered" evidence="2">
    <location>
        <begin position="29"/>
        <end position="85"/>
    </location>
</feature>
<dbReference type="InterPro" id="IPR014048">
    <property type="entry name" value="MethylDNA_cys_MeTrfase_DNA-bd"/>
</dbReference>
<name>A0AAW1PRN4_9CHLO</name>
<dbReference type="InterPro" id="IPR036388">
    <property type="entry name" value="WH-like_DNA-bd_sf"/>
</dbReference>
<keyword evidence="1" id="KW-0227">DNA damage</keyword>
<dbReference type="Gene3D" id="1.10.10.10">
    <property type="entry name" value="Winged helix-like DNA-binding domain superfamily/Winged helix DNA-binding domain"/>
    <property type="match status" value="1"/>
</dbReference>
<evidence type="ECO:0000256" key="2">
    <source>
        <dbReference type="SAM" id="MobiDB-lite"/>
    </source>
</evidence>
<dbReference type="Pfam" id="PF09859">
    <property type="entry name" value="Oxygenase-NA"/>
    <property type="match status" value="1"/>
</dbReference>
<comment type="caution">
    <text evidence="4">The sequence shown here is derived from an EMBL/GenBank/DDBJ whole genome shotgun (WGS) entry which is preliminary data.</text>
</comment>
<evidence type="ECO:0000256" key="1">
    <source>
        <dbReference type="ARBA" id="ARBA00022763"/>
    </source>
</evidence>
<dbReference type="Pfam" id="PF01035">
    <property type="entry name" value="DNA_binding_1"/>
    <property type="match status" value="1"/>
</dbReference>
<feature type="domain" description="Methylated-DNA-[protein]-cysteine S-methyltransferase DNA binding" evidence="3">
    <location>
        <begin position="86"/>
        <end position="162"/>
    </location>
</feature>
<dbReference type="AlphaFoldDB" id="A0AAW1PRN4"/>
<reference evidence="4 5" key="1">
    <citation type="journal article" date="2024" name="Nat. Commun.">
        <title>Phylogenomics reveals the evolutionary origins of lichenization in chlorophyte algae.</title>
        <authorList>
            <person name="Puginier C."/>
            <person name="Libourel C."/>
            <person name="Otte J."/>
            <person name="Skaloud P."/>
            <person name="Haon M."/>
            <person name="Grisel S."/>
            <person name="Petersen M."/>
            <person name="Berrin J.G."/>
            <person name="Delaux P.M."/>
            <person name="Dal Grande F."/>
            <person name="Keller J."/>
        </authorList>
    </citation>
    <scope>NUCLEOTIDE SEQUENCE [LARGE SCALE GENOMIC DNA]</scope>
    <source>
        <strain evidence="4 5">SAG 2043</strain>
    </source>
</reference>
<feature type="region of interest" description="Disordered" evidence="2">
    <location>
        <begin position="232"/>
        <end position="251"/>
    </location>
</feature>
<feature type="compositionally biased region" description="Low complexity" evidence="2">
    <location>
        <begin position="233"/>
        <end position="251"/>
    </location>
</feature>
<feature type="region of interest" description="Disordered" evidence="2">
    <location>
        <begin position="262"/>
        <end position="299"/>
    </location>
</feature>
<protein>
    <recommendedName>
        <fullName evidence="3">Methylated-DNA-[protein]-cysteine S-methyltransferase DNA binding domain-containing protein</fullName>
    </recommendedName>
</protein>
<evidence type="ECO:0000313" key="4">
    <source>
        <dbReference type="EMBL" id="KAK9811288.1"/>
    </source>
</evidence>